<dbReference type="GO" id="GO:0005739">
    <property type="term" value="C:mitochondrion"/>
    <property type="evidence" value="ECO:0007669"/>
    <property type="project" value="UniProtKB-SubCell"/>
</dbReference>
<dbReference type="InterPro" id="IPR011856">
    <property type="entry name" value="tRNA_endonuc-like_dom_sf"/>
</dbReference>
<dbReference type="Gene3D" id="3.40.1350.10">
    <property type="match status" value="1"/>
</dbReference>
<dbReference type="InterPro" id="IPR007560">
    <property type="entry name" value="Restrct_endonuc_IV_Mrr"/>
</dbReference>
<keyword evidence="2" id="KW-0496">Mitochondrion</keyword>
<comment type="subcellular location">
    <subcellularLocation>
        <location evidence="1">Mitochondrion</location>
    </subcellularLocation>
</comment>
<dbReference type="EMBL" id="HBHK01008554">
    <property type="protein sequence ID" value="CAD9676116.1"/>
    <property type="molecule type" value="Transcribed_RNA"/>
</dbReference>
<dbReference type="PANTHER" id="PTHR28133">
    <property type="entry name" value="REQUIRED FOR RESPIRATORY GROWTH PROTEIN 7, MITOCHONDRIAL"/>
    <property type="match status" value="1"/>
</dbReference>
<proteinExistence type="predicted"/>
<organism evidence="4">
    <name type="scientific">Mucochytrium quahogii</name>
    <dbReference type="NCBI Taxonomy" id="96639"/>
    <lineage>
        <taxon>Eukaryota</taxon>
        <taxon>Sar</taxon>
        <taxon>Stramenopiles</taxon>
        <taxon>Bigyra</taxon>
        <taxon>Labyrinthulomycetes</taxon>
        <taxon>Thraustochytrida</taxon>
        <taxon>Thraustochytriidae</taxon>
        <taxon>Mucochytrium</taxon>
    </lineage>
</organism>
<dbReference type="Pfam" id="PF04471">
    <property type="entry name" value="Mrr_cat"/>
    <property type="match status" value="1"/>
</dbReference>
<dbReference type="SUPFAM" id="SSF52980">
    <property type="entry name" value="Restriction endonuclease-like"/>
    <property type="match status" value="1"/>
</dbReference>
<reference evidence="4" key="1">
    <citation type="submission" date="2021-01" db="EMBL/GenBank/DDBJ databases">
        <authorList>
            <person name="Corre E."/>
            <person name="Pelletier E."/>
            <person name="Niang G."/>
            <person name="Scheremetjew M."/>
            <person name="Finn R."/>
            <person name="Kale V."/>
            <person name="Holt S."/>
            <person name="Cochrane G."/>
            <person name="Meng A."/>
            <person name="Brown T."/>
            <person name="Cohen L."/>
        </authorList>
    </citation>
    <scope>NUCLEOTIDE SEQUENCE</scope>
    <source>
        <strain evidence="4">NY070348D</strain>
    </source>
</reference>
<dbReference type="PANTHER" id="PTHR28133:SF1">
    <property type="entry name" value="REQUIRED FOR RESPIRATORY GROWTH PROTEIN 7, MITOCHONDRIAL"/>
    <property type="match status" value="1"/>
</dbReference>
<evidence type="ECO:0000256" key="2">
    <source>
        <dbReference type="ARBA" id="ARBA00023128"/>
    </source>
</evidence>
<accession>A0A7S2RNE0</accession>
<dbReference type="GO" id="GO:0004519">
    <property type="term" value="F:endonuclease activity"/>
    <property type="evidence" value="ECO:0007669"/>
    <property type="project" value="InterPro"/>
</dbReference>
<dbReference type="AlphaFoldDB" id="A0A7S2RNE0"/>
<feature type="domain" description="Restriction endonuclease type IV Mrr" evidence="3">
    <location>
        <begin position="11"/>
        <end position="125"/>
    </location>
</feature>
<dbReference type="InterPro" id="IPR011335">
    <property type="entry name" value="Restrct_endonuc-II-like"/>
</dbReference>
<sequence length="196" mass="21449">MAANAPRGLLFERSCVQSLKQFGFSLVRIGGTSDGGFDLVGPWQFPTEDISKRFVRVGVQCKSHESRNVGVRTVRELEGSLARFTGTTKCNKIGFICSHSGFSAAALSQCAQSEYPLGLVDFEDLNCVDITSFYINESIQKAIPGLVVTEQRFSAEKAVFNDGPILPKPLLLYDGHIVSNKGKEFIKLDLPSEQPV</sequence>
<evidence type="ECO:0000256" key="1">
    <source>
        <dbReference type="ARBA" id="ARBA00004173"/>
    </source>
</evidence>
<dbReference type="GO" id="GO:0009307">
    <property type="term" value="P:DNA restriction-modification system"/>
    <property type="evidence" value="ECO:0007669"/>
    <property type="project" value="InterPro"/>
</dbReference>
<dbReference type="GO" id="GO:0006281">
    <property type="term" value="P:DNA repair"/>
    <property type="evidence" value="ECO:0007669"/>
    <property type="project" value="UniProtKB-ARBA"/>
</dbReference>
<dbReference type="GO" id="GO:0003677">
    <property type="term" value="F:DNA binding"/>
    <property type="evidence" value="ECO:0007669"/>
    <property type="project" value="InterPro"/>
</dbReference>
<evidence type="ECO:0000313" key="4">
    <source>
        <dbReference type="EMBL" id="CAD9676116.1"/>
    </source>
</evidence>
<evidence type="ECO:0000259" key="3">
    <source>
        <dbReference type="Pfam" id="PF04471"/>
    </source>
</evidence>
<protein>
    <recommendedName>
        <fullName evidence="3">Restriction endonuclease type IV Mrr domain-containing protein</fullName>
    </recommendedName>
</protein>
<name>A0A7S2RNE0_9STRA</name>
<gene>
    <name evidence="4" type="ORF">QSP1433_LOCUS5324</name>
</gene>
<dbReference type="InterPro" id="IPR018828">
    <property type="entry name" value="RRG7"/>
</dbReference>